<dbReference type="HOGENOM" id="CLU_1461624_0_0_1"/>
<feature type="chain" id="PRO_5003320686" evidence="1">
    <location>
        <begin position="21"/>
        <end position="185"/>
    </location>
</feature>
<dbReference type="AlphaFoldDB" id="F4RA20"/>
<name>F4RA20_MELLP</name>
<accession>F4RA20</accession>
<dbReference type="Proteomes" id="UP000001072">
    <property type="component" value="Unassembled WGS sequence"/>
</dbReference>
<dbReference type="VEuPathDB" id="FungiDB:MELLADRAFT_76897"/>
<feature type="signal peptide" evidence="1">
    <location>
        <begin position="1"/>
        <end position="20"/>
    </location>
</feature>
<keyword evidence="3" id="KW-1185">Reference proteome</keyword>
<dbReference type="KEGG" id="mlr:MELLADRAFT_76897"/>
<keyword evidence="1" id="KW-0732">Signal</keyword>
<evidence type="ECO:0000256" key="1">
    <source>
        <dbReference type="SAM" id="SignalP"/>
    </source>
</evidence>
<organism evidence="3">
    <name type="scientific">Melampsora larici-populina (strain 98AG31 / pathotype 3-4-7)</name>
    <name type="common">Poplar leaf rust fungus</name>
    <dbReference type="NCBI Taxonomy" id="747676"/>
    <lineage>
        <taxon>Eukaryota</taxon>
        <taxon>Fungi</taxon>
        <taxon>Dikarya</taxon>
        <taxon>Basidiomycota</taxon>
        <taxon>Pucciniomycotina</taxon>
        <taxon>Pucciniomycetes</taxon>
        <taxon>Pucciniales</taxon>
        <taxon>Melampsoraceae</taxon>
        <taxon>Melampsora</taxon>
    </lineage>
</organism>
<dbReference type="InParanoid" id="F4RA20"/>
<dbReference type="OrthoDB" id="10372402at2759"/>
<dbReference type="EMBL" id="GL883094">
    <property type="protein sequence ID" value="EGG10631.1"/>
    <property type="molecule type" value="Genomic_DNA"/>
</dbReference>
<protein>
    <submittedName>
        <fullName evidence="2">Secreted protein</fullName>
    </submittedName>
</protein>
<proteinExistence type="predicted"/>
<gene>
    <name evidence="2" type="ORF">MELLADRAFT_76897</name>
</gene>
<evidence type="ECO:0000313" key="2">
    <source>
        <dbReference type="EMBL" id="EGG10631.1"/>
    </source>
</evidence>
<evidence type="ECO:0000313" key="3">
    <source>
        <dbReference type="Proteomes" id="UP000001072"/>
    </source>
</evidence>
<dbReference type="GeneID" id="18932857"/>
<dbReference type="RefSeq" id="XP_007406100.1">
    <property type="nucleotide sequence ID" value="XM_007406038.1"/>
</dbReference>
<reference evidence="3" key="1">
    <citation type="journal article" date="2011" name="Proc. Natl. Acad. Sci. U.S.A.">
        <title>Obligate biotrophy features unraveled by the genomic analysis of rust fungi.</title>
        <authorList>
            <person name="Duplessis S."/>
            <person name="Cuomo C.A."/>
            <person name="Lin Y.-C."/>
            <person name="Aerts A."/>
            <person name="Tisserant E."/>
            <person name="Veneault-Fourrey C."/>
            <person name="Joly D.L."/>
            <person name="Hacquard S."/>
            <person name="Amselem J."/>
            <person name="Cantarel B.L."/>
            <person name="Chiu R."/>
            <person name="Coutinho P.M."/>
            <person name="Feau N."/>
            <person name="Field M."/>
            <person name="Frey P."/>
            <person name="Gelhaye E."/>
            <person name="Goldberg J."/>
            <person name="Grabherr M.G."/>
            <person name="Kodira C.D."/>
            <person name="Kohler A."/>
            <person name="Kuees U."/>
            <person name="Lindquist E.A."/>
            <person name="Lucas S.M."/>
            <person name="Mago R."/>
            <person name="Mauceli E."/>
            <person name="Morin E."/>
            <person name="Murat C."/>
            <person name="Pangilinan J.L."/>
            <person name="Park R."/>
            <person name="Pearson M."/>
            <person name="Quesneville H."/>
            <person name="Rouhier N."/>
            <person name="Sakthikumar S."/>
            <person name="Salamov A.A."/>
            <person name="Schmutz J."/>
            <person name="Selles B."/>
            <person name="Shapiro H."/>
            <person name="Tanguay P."/>
            <person name="Tuskan G.A."/>
            <person name="Henrissat B."/>
            <person name="Van de Peer Y."/>
            <person name="Rouze P."/>
            <person name="Ellis J.G."/>
            <person name="Dodds P.N."/>
            <person name="Schein J.E."/>
            <person name="Zhong S."/>
            <person name="Hamelin R.C."/>
            <person name="Grigoriev I.V."/>
            <person name="Szabo L.J."/>
            <person name="Martin F."/>
        </authorList>
    </citation>
    <scope>NUCLEOTIDE SEQUENCE [LARGE SCALE GENOMIC DNA]</scope>
    <source>
        <strain evidence="3">98AG31 / pathotype 3-4-7</strain>
    </source>
</reference>
<sequence>MKSFIIIITLLALCLNEAGTAQIVTRDAEVDKHTKSSSNLMTCHANATSNVVSDLEDCDKVATYMATNKSACAKYRSCTLMTRAGIGKAQAVQVTSPTELRYAFSAYFEKCCNVTDPIKPRLEKFPKTADGDLYLTIALCAVSDPKCNTGDQVSVCSDSTFEELKNAQANLTDVPKIGVNQDLSY</sequence>